<dbReference type="InterPro" id="IPR007587">
    <property type="entry name" value="SAPS"/>
</dbReference>
<feature type="compositionally biased region" description="Basic and acidic residues" evidence="3">
    <location>
        <begin position="604"/>
        <end position="624"/>
    </location>
</feature>
<feature type="region of interest" description="Disordered" evidence="3">
    <location>
        <begin position="889"/>
        <end position="1041"/>
    </location>
</feature>
<feature type="compositionally biased region" description="Acidic residues" evidence="3">
    <location>
        <begin position="113"/>
        <end position="124"/>
    </location>
</feature>
<dbReference type="GO" id="GO:0005829">
    <property type="term" value="C:cytosol"/>
    <property type="evidence" value="ECO:0007669"/>
    <property type="project" value="TreeGrafter"/>
</dbReference>
<accession>W7HXY4</accession>
<dbReference type="Pfam" id="PF04499">
    <property type="entry name" value="SAPS"/>
    <property type="match status" value="1"/>
</dbReference>
<dbReference type="OrthoDB" id="295029at2759"/>
<dbReference type="HOGENOM" id="CLU_003676_1_1_1"/>
<protein>
    <recommendedName>
        <fullName evidence="6">Extragenic suppressor of kinetochore protein 1</fullName>
    </recommendedName>
</protein>
<feature type="region of interest" description="Disordered" evidence="3">
    <location>
        <begin position="520"/>
        <end position="558"/>
    </location>
</feature>
<feature type="region of interest" description="Disordered" evidence="3">
    <location>
        <begin position="589"/>
        <end position="663"/>
    </location>
</feature>
<evidence type="ECO:0000256" key="2">
    <source>
        <dbReference type="ARBA" id="ARBA00023306"/>
    </source>
</evidence>
<dbReference type="GO" id="GO:0019888">
    <property type="term" value="F:protein phosphatase regulator activity"/>
    <property type="evidence" value="ECO:0007669"/>
    <property type="project" value="TreeGrafter"/>
</dbReference>
<dbReference type="PANTHER" id="PTHR12634:SF8">
    <property type="entry name" value="FIERY MOUNTAIN, ISOFORM D"/>
    <property type="match status" value="1"/>
</dbReference>
<keyword evidence="5" id="KW-1185">Reference proteome</keyword>
<dbReference type="EMBL" id="KI966434">
    <property type="protein sequence ID" value="EWC44793.1"/>
    <property type="molecule type" value="Genomic_DNA"/>
</dbReference>
<evidence type="ECO:0008006" key="6">
    <source>
        <dbReference type="Google" id="ProtNLM"/>
    </source>
</evidence>
<dbReference type="GO" id="GO:0005634">
    <property type="term" value="C:nucleus"/>
    <property type="evidence" value="ECO:0007669"/>
    <property type="project" value="TreeGrafter"/>
</dbReference>
<feature type="compositionally biased region" description="Basic and acidic residues" evidence="3">
    <location>
        <begin position="644"/>
        <end position="654"/>
    </location>
</feature>
<evidence type="ECO:0000313" key="4">
    <source>
        <dbReference type="EMBL" id="EWC44793.1"/>
    </source>
</evidence>
<feature type="compositionally biased region" description="Basic and acidic residues" evidence="3">
    <location>
        <begin position="1011"/>
        <end position="1041"/>
    </location>
</feature>
<organism evidence="4 5">
    <name type="scientific">Drechslerella stenobrocha 248</name>
    <dbReference type="NCBI Taxonomy" id="1043628"/>
    <lineage>
        <taxon>Eukaryota</taxon>
        <taxon>Fungi</taxon>
        <taxon>Dikarya</taxon>
        <taxon>Ascomycota</taxon>
        <taxon>Pezizomycotina</taxon>
        <taxon>Orbiliomycetes</taxon>
        <taxon>Orbiliales</taxon>
        <taxon>Orbiliaceae</taxon>
        <taxon>Drechslerella</taxon>
    </lineage>
</organism>
<proteinExistence type="inferred from homology"/>
<feature type="compositionally biased region" description="Acidic residues" evidence="3">
    <location>
        <begin position="937"/>
        <end position="954"/>
    </location>
</feature>
<dbReference type="Proteomes" id="UP000024837">
    <property type="component" value="Unassembled WGS sequence"/>
</dbReference>
<evidence type="ECO:0000256" key="1">
    <source>
        <dbReference type="ARBA" id="ARBA00006180"/>
    </source>
</evidence>
<keyword evidence="2" id="KW-0131">Cell cycle</keyword>
<reference evidence="4 5" key="1">
    <citation type="submission" date="2013-05" db="EMBL/GenBank/DDBJ databases">
        <title>Drechslerella stenobrocha genome reveals carnivorous origination and mechanical trapping mechanism of predatory fungi.</title>
        <authorList>
            <person name="Liu X."/>
            <person name="Zhang W."/>
            <person name="Liu K."/>
        </authorList>
    </citation>
    <scope>NUCLEOTIDE SEQUENCE [LARGE SCALE GENOMIC DNA]</scope>
    <source>
        <strain evidence="4 5">248</strain>
    </source>
</reference>
<feature type="compositionally biased region" description="Acidic residues" evidence="3">
    <location>
        <begin position="976"/>
        <end position="988"/>
    </location>
</feature>
<evidence type="ECO:0000256" key="3">
    <source>
        <dbReference type="SAM" id="MobiDB-lite"/>
    </source>
</evidence>
<evidence type="ECO:0000313" key="5">
    <source>
        <dbReference type="Proteomes" id="UP000024837"/>
    </source>
</evidence>
<comment type="similarity">
    <text evidence="1">Belongs to the SAPS family.</text>
</comment>
<feature type="compositionally biased region" description="Polar residues" evidence="3">
    <location>
        <begin position="625"/>
        <end position="640"/>
    </location>
</feature>
<gene>
    <name evidence="4" type="ORF">DRE_06431</name>
</gene>
<feature type="compositionally biased region" description="Basic and acidic residues" evidence="3">
    <location>
        <begin position="955"/>
        <end position="966"/>
    </location>
</feature>
<dbReference type="GO" id="GO:0019903">
    <property type="term" value="F:protein phosphatase binding"/>
    <property type="evidence" value="ECO:0007669"/>
    <property type="project" value="InterPro"/>
</dbReference>
<dbReference type="AlphaFoldDB" id="W7HXY4"/>
<feature type="compositionally biased region" description="Acidic residues" evidence="3">
    <location>
        <begin position="520"/>
        <end position="530"/>
    </location>
</feature>
<sequence>MFWRFGGYASISTIDTILEKPDVTLEILLDEPDLIQELKQHNPKLIEFVRDDTIIRKLLEYVIAPKPVTSTVIASPGDSKALPLTPEGTDLEAKDAAGEPADGEPIGDKEGATEENGDSSDSSEADAGSPKEEKPVETPVVLTDAEREKAEKTRLKYSYVSCEVLSSETWSICEALMDNLENLRMFWKFLERPAPLDSLQAGYFTKVNETLFDKKTGEMMDFFKSIENIVPIMLKHIDTPLIMDLILKIISMEKSDGGNGIVDWLCAKDLIAHLLSFLSPEQTSTTQTSTGDFLKAIITISANASQNEQSCIGPNNLTRQLVSEGSVQSLINAMLKGGNPLTVGVGIIIEVIRKNNSDYDPELAGGIDSIPSGRDPIYLGNLLRLFAKRVPDFTSLILNSEPTVLNEDGTRTVKRKELKAAFGGTIEPLGFDRFKTCELMAELLHCSNMGLLNERGSDEYVRQRDAQRERLRQQKEHDLATLVAGRQDLPSPIYSHPTYLSDKRDEEEFETVAVGTVLEEVNEGEFADEHEEIKPSVVEDAASSSQEDKPESQDADTVVTELEVPASSQPVGALSPVSEAAKDVEAIKIEDEDTVMQSPPPPDPIDKTDPPVDRLDTEKPDEHMSSPSSATATLAESIASTDPGDDKNNEKAGTDKPLPPLPEVVYTPADKLTKDLRLDLELLQADGIDLDIDGRPLVGDYLKMMFVQHQVVPTILDFFFRFPWNNFLHNVVYDVVQQVFNGPMDRGFNKHLAIDLFIRGRITNRIVDGQKQSDKVQEESNVRLGYMGHLTLIAEEVVKFSERQPPAALSRAVHEKMLDPDWMFYQEHTLTETRERDNAILGGVRPDSIIGRPGMGGGSIGMSQTFGGGLAQGSGAADTGLDTIELQNSGIGEGADSQPTETFDGDDGDVGADIGSRAGLPHRDGGDKPSSGFGSSSDEDEDEEMNLGDSDDDDQMKLELTGDRNQVRYLQLLLSEDVEDDIEDEEDEHGAGIGEGFEQGQSSAEPNTPEAEQKEKDDDNDHEMETKDKPTDGGDDENKKA</sequence>
<name>W7HXY4_9PEZI</name>
<feature type="region of interest" description="Disordered" evidence="3">
    <location>
        <begin position="74"/>
        <end position="147"/>
    </location>
</feature>
<dbReference type="PANTHER" id="PTHR12634">
    <property type="entry name" value="SIT4 YEAST -ASSOCIATING PROTEIN-RELATED"/>
    <property type="match status" value="1"/>
</dbReference>